<evidence type="ECO:0000256" key="2">
    <source>
        <dbReference type="ARBA" id="ARBA00004567"/>
    </source>
</evidence>
<keyword evidence="10" id="KW-0906">Nuclear pore complex</keyword>
<name>C5M9B5_CANTT</name>
<dbReference type="GO" id="GO:0070762">
    <property type="term" value="C:nuclear pore transmembrane ring"/>
    <property type="evidence" value="ECO:0007669"/>
    <property type="project" value="TreeGrafter"/>
</dbReference>
<keyword evidence="11 13" id="KW-0472">Membrane</keyword>
<dbReference type="KEGG" id="ctp:CTRG_02987"/>
<evidence type="ECO:0000256" key="13">
    <source>
        <dbReference type="SAM" id="Phobius"/>
    </source>
</evidence>
<dbReference type="GO" id="GO:0051028">
    <property type="term" value="P:mRNA transport"/>
    <property type="evidence" value="ECO:0007669"/>
    <property type="project" value="UniProtKB-KW"/>
</dbReference>
<feature type="transmembrane region" description="Helical" evidence="13">
    <location>
        <begin position="109"/>
        <end position="131"/>
    </location>
</feature>
<dbReference type="GO" id="GO:0031965">
    <property type="term" value="C:nuclear membrane"/>
    <property type="evidence" value="ECO:0007669"/>
    <property type="project" value="UniProtKB-SubCell"/>
</dbReference>
<dbReference type="RefSeq" id="XP_002548690.1">
    <property type="nucleotide sequence ID" value="XM_002548644.1"/>
</dbReference>
<dbReference type="eggNOG" id="ENOG502RZSR">
    <property type="taxonomic scope" value="Eukaryota"/>
</dbReference>
<keyword evidence="15" id="KW-1185">Reference proteome</keyword>
<keyword evidence="5 13" id="KW-0812">Transmembrane</keyword>
<sequence length="637" mass="74312">MEPLKAYNYQHIFNKVLNKRLKYVLNVNLIWSVTLNVVYNLMPFTSGSSSYGSSFLSFLCVKLPVFFIALTIIRQLRKKTLTVDYSNHKTLGSQIYYSIISSNFLINWFGYYLSIFLIYSVLLIFNFDFTLDYYLLSKEYRRYPLINDEWVYFWYQVAFISFLYTCNQLIFQRQRLNFQFGVKRNNPENYLFKHLPILLGNSFGLNLFIIILSPLTYWILKYYIYKSFTLITLILGLDTAIPPFNTSLSTFIKLGYSSFFLILSWEVANHAFNVYATIGCLDGKKPISTYSADPIQCLLSGLRDVDPKFQLSRLTAFQELAYLATSSDKEAVKLRIQLFSARSKKTHVWPAIFEECSLIIQETTDRINYRSSNDLAALKAVQLGIKNDINVGFKKDNDIFGNSFISSPSKSPEVMKKFQPESKETPKSPNKWIEVINQQVIVPAKSLIASFSTQYFKPHGIKFDYSKYMKTYYEYRNKFLETSFGIFFRTTLKRDGESRVINPVNFGNAIISISNLVQFSTEEGINDDVCKLLNLLEHPIRASTNYIDYLPASIYLTSYQKENSNYKRNLLIGILHDLAIHEFYQICIKFNGKLNDLILTPRTYKLAKWVIDKEIAIQQEKQQQQQQQQQQQRRKAL</sequence>
<evidence type="ECO:0000256" key="5">
    <source>
        <dbReference type="ARBA" id="ARBA00022692"/>
    </source>
</evidence>
<dbReference type="GO" id="GO:0015031">
    <property type="term" value="P:protein transport"/>
    <property type="evidence" value="ECO:0007669"/>
    <property type="project" value="UniProtKB-KW"/>
</dbReference>
<evidence type="ECO:0000256" key="4">
    <source>
        <dbReference type="ARBA" id="ARBA00022448"/>
    </source>
</evidence>
<evidence type="ECO:0000256" key="11">
    <source>
        <dbReference type="ARBA" id="ARBA00023136"/>
    </source>
</evidence>
<keyword evidence="12" id="KW-0539">Nucleus</keyword>
<feature type="transmembrane region" description="Helical" evidence="13">
    <location>
        <begin position="151"/>
        <end position="170"/>
    </location>
</feature>
<dbReference type="HOGENOM" id="CLU_028040_0_0_1"/>
<gene>
    <name evidence="14" type="ORF">CTRG_02987</name>
</gene>
<accession>C5M9B5</accession>
<organism evidence="14 15">
    <name type="scientific">Candida tropicalis (strain ATCC MYA-3404 / T1)</name>
    <name type="common">Yeast</name>
    <dbReference type="NCBI Taxonomy" id="294747"/>
    <lineage>
        <taxon>Eukaryota</taxon>
        <taxon>Fungi</taxon>
        <taxon>Dikarya</taxon>
        <taxon>Ascomycota</taxon>
        <taxon>Saccharomycotina</taxon>
        <taxon>Pichiomycetes</taxon>
        <taxon>Debaryomycetaceae</taxon>
        <taxon>Candida/Lodderomyces clade</taxon>
        <taxon>Candida</taxon>
    </lineage>
</organism>
<feature type="transmembrane region" description="Helical" evidence="13">
    <location>
        <begin position="191"/>
        <end position="217"/>
    </location>
</feature>
<proteinExistence type="inferred from homology"/>
<evidence type="ECO:0000256" key="6">
    <source>
        <dbReference type="ARBA" id="ARBA00022816"/>
    </source>
</evidence>
<dbReference type="OrthoDB" id="67850at2759"/>
<dbReference type="AlphaFoldDB" id="C5M9B5"/>
<evidence type="ECO:0000256" key="8">
    <source>
        <dbReference type="ARBA" id="ARBA00022989"/>
    </source>
</evidence>
<keyword evidence="7" id="KW-0653">Protein transport</keyword>
<dbReference type="PANTHER" id="PTHR13269:SF6">
    <property type="entry name" value="NUCLEOPORIN NDC1"/>
    <property type="match status" value="1"/>
</dbReference>
<dbReference type="GO" id="GO:0006999">
    <property type="term" value="P:nuclear pore organization"/>
    <property type="evidence" value="ECO:0007669"/>
    <property type="project" value="TreeGrafter"/>
</dbReference>
<evidence type="ECO:0000256" key="7">
    <source>
        <dbReference type="ARBA" id="ARBA00022927"/>
    </source>
</evidence>
<keyword evidence="6" id="KW-0509">mRNA transport</keyword>
<dbReference type="PANTHER" id="PTHR13269">
    <property type="entry name" value="NUCLEOPORIN NDC1"/>
    <property type="match status" value="1"/>
</dbReference>
<dbReference type="GO" id="GO:0005816">
    <property type="term" value="C:spindle pole body"/>
    <property type="evidence" value="ECO:0007669"/>
    <property type="project" value="TreeGrafter"/>
</dbReference>
<evidence type="ECO:0000256" key="12">
    <source>
        <dbReference type="ARBA" id="ARBA00023242"/>
    </source>
</evidence>
<comment type="subcellular location">
    <subcellularLocation>
        <location evidence="1">Nucleus membrane</location>
        <topology evidence="1">Multi-pass membrane protein</topology>
    </subcellularLocation>
    <subcellularLocation>
        <location evidence="2">Nucleus</location>
        <location evidence="2">Nuclear pore complex</location>
    </subcellularLocation>
</comment>
<dbReference type="GO" id="GO:0106166">
    <property type="term" value="F:spindle pole body-nuclear membrane anchor activity"/>
    <property type="evidence" value="ECO:0007669"/>
    <property type="project" value="TreeGrafter"/>
</dbReference>
<keyword evidence="9" id="KW-0811">Translocation</keyword>
<keyword evidence="8 13" id="KW-1133">Transmembrane helix</keyword>
<feature type="transmembrane region" description="Helical" evidence="13">
    <location>
        <begin position="54"/>
        <end position="73"/>
    </location>
</feature>
<evidence type="ECO:0000256" key="10">
    <source>
        <dbReference type="ARBA" id="ARBA00023132"/>
    </source>
</evidence>
<dbReference type="Proteomes" id="UP000002037">
    <property type="component" value="Unassembled WGS sequence"/>
</dbReference>
<protein>
    <recommendedName>
        <fullName evidence="16">Nucleoporin NDC1</fullName>
    </recommendedName>
</protein>
<dbReference type="EMBL" id="GG692397">
    <property type="protein sequence ID" value="EER34169.1"/>
    <property type="molecule type" value="Genomic_DNA"/>
</dbReference>
<reference evidence="14 15" key="1">
    <citation type="journal article" date="2009" name="Nature">
        <title>Evolution of pathogenicity and sexual reproduction in eight Candida genomes.</title>
        <authorList>
            <person name="Butler G."/>
            <person name="Rasmussen M.D."/>
            <person name="Lin M.F."/>
            <person name="Santos M.A."/>
            <person name="Sakthikumar S."/>
            <person name="Munro C.A."/>
            <person name="Rheinbay E."/>
            <person name="Grabherr M."/>
            <person name="Forche A."/>
            <person name="Reedy J.L."/>
            <person name="Agrafioti I."/>
            <person name="Arnaud M.B."/>
            <person name="Bates S."/>
            <person name="Brown A.J."/>
            <person name="Brunke S."/>
            <person name="Costanzo M.C."/>
            <person name="Fitzpatrick D.A."/>
            <person name="de Groot P.W."/>
            <person name="Harris D."/>
            <person name="Hoyer L.L."/>
            <person name="Hube B."/>
            <person name="Klis F.M."/>
            <person name="Kodira C."/>
            <person name="Lennard N."/>
            <person name="Logue M.E."/>
            <person name="Martin R."/>
            <person name="Neiman A.M."/>
            <person name="Nikolaou E."/>
            <person name="Quail M.A."/>
            <person name="Quinn J."/>
            <person name="Santos M.C."/>
            <person name="Schmitzberger F.F."/>
            <person name="Sherlock G."/>
            <person name="Shah P."/>
            <person name="Silverstein K.A."/>
            <person name="Skrzypek M.S."/>
            <person name="Soll D."/>
            <person name="Staggs R."/>
            <person name="Stansfield I."/>
            <person name="Stumpf M.P."/>
            <person name="Sudbery P.E."/>
            <person name="Srikantha T."/>
            <person name="Zeng Q."/>
            <person name="Berman J."/>
            <person name="Berriman M."/>
            <person name="Heitman J."/>
            <person name="Gow N.A."/>
            <person name="Lorenz M.C."/>
            <person name="Birren B.W."/>
            <person name="Kellis M."/>
            <person name="Cuomo C.A."/>
        </authorList>
    </citation>
    <scope>NUCLEOTIDE SEQUENCE [LARGE SCALE GENOMIC DNA]</scope>
    <source>
        <strain evidence="15">ATCC MYA-3404 / T1</strain>
    </source>
</reference>
<dbReference type="VEuPathDB" id="FungiDB:CTRG_02987"/>
<evidence type="ECO:0000256" key="9">
    <source>
        <dbReference type="ARBA" id="ARBA00023010"/>
    </source>
</evidence>
<keyword evidence="4" id="KW-0813">Transport</keyword>
<dbReference type="InterPro" id="IPR019049">
    <property type="entry name" value="Nucleoporin_prot_Ndc1/Nup"/>
</dbReference>
<comment type="similarity">
    <text evidence="3">Belongs to the NDC1 family.</text>
</comment>
<evidence type="ECO:0008006" key="16">
    <source>
        <dbReference type="Google" id="ProtNLM"/>
    </source>
</evidence>
<dbReference type="Pfam" id="PF09531">
    <property type="entry name" value="Ndc1_Nup"/>
    <property type="match status" value="1"/>
</dbReference>
<dbReference type="GeneID" id="8298472"/>
<dbReference type="STRING" id="294747.C5M9B5"/>
<evidence type="ECO:0000256" key="3">
    <source>
        <dbReference type="ARBA" id="ARBA00005760"/>
    </source>
</evidence>
<feature type="transmembrane region" description="Helical" evidence="13">
    <location>
        <begin position="21"/>
        <end position="42"/>
    </location>
</feature>
<evidence type="ECO:0000313" key="15">
    <source>
        <dbReference type="Proteomes" id="UP000002037"/>
    </source>
</evidence>
<evidence type="ECO:0000313" key="14">
    <source>
        <dbReference type="EMBL" id="EER34169.1"/>
    </source>
</evidence>
<dbReference type="GO" id="GO:0070631">
    <property type="term" value="P:spindle pole body localization"/>
    <property type="evidence" value="ECO:0007669"/>
    <property type="project" value="TreeGrafter"/>
</dbReference>
<evidence type="ECO:0000256" key="1">
    <source>
        <dbReference type="ARBA" id="ARBA00004232"/>
    </source>
</evidence>